<reference evidence="2" key="2">
    <citation type="submission" date="2010-07" db="EMBL/GenBank/DDBJ databases">
        <authorList>
            <consortium name="The Broad Institute Genome Sequencing Platform"/>
            <consortium name="Broad Institute Genome Sequencing Center for Infectious Disease"/>
            <person name="Ma L.-J."/>
            <person name="Dead R."/>
            <person name="Young S."/>
            <person name="Zeng Q."/>
            <person name="Koehrsen M."/>
            <person name="Alvarado L."/>
            <person name="Berlin A."/>
            <person name="Chapman S.B."/>
            <person name="Chen Z."/>
            <person name="Freedman E."/>
            <person name="Gellesch M."/>
            <person name="Goldberg J."/>
            <person name="Griggs A."/>
            <person name="Gujja S."/>
            <person name="Heilman E.R."/>
            <person name="Heiman D."/>
            <person name="Hepburn T."/>
            <person name="Howarth C."/>
            <person name="Jen D."/>
            <person name="Larson L."/>
            <person name="Mehta T."/>
            <person name="Neiman D."/>
            <person name="Pearson M."/>
            <person name="Roberts A."/>
            <person name="Saif S."/>
            <person name="Shea T."/>
            <person name="Shenoy N."/>
            <person name="Sisk P."/>
            <person name="Stolte C."/>
            <person name="Sykes S."/>
            <person name="Walk T."/>
            <person name="White J."/>
            <person name="Yandava C."/>
            <person name="Haas B."/>
            <person name="Nusbaum C."/>
            <person name="Birren B."/>
        </authorList>
    </citation>
    <scope>NUCLEOTIDE SEQUENCE</scope>
    <source>
        <strain evidence="2">R3-111a-1</strain>
    </source>
</reference>
<reference evidence="3" key="5">
    <citation type="submission" date="2018-04" db="UniProtKB">
        <authorList>
            <consortium name="EnsemblFungi"/>
        </authorList>
    </citation>
    <scope>IDENTIFICATION</scope>
    <source>
        <strain evidence="3">R3-111a-1</strain>
    </source>
</reference>
<evidence type="ECO:0000313" key="4">
    <source>
        <dbReference type="Proteomes" id="UP000006039"/>
    </source>
</evidence>
<keyword evidence="1" id="KW-0732">Signal</keyword>
<proteinExistence type="predicted"/>
<accession>J3PBA1</accession>
<name>J3PBA1_GAET3</name>
<dbReference type="EnsemblFungi" id="EJT71517">
    <property type="protein sequence ID" value="EJT71517"/>
    <property type="gene ID" value="GGTG_10774"/>
</dbReference>
<evidence type="ECO:0000313" key="2">
    <source>
        <dbReference type="EMBL" id="EJT71517.1"/>
    </source>
</evidence>
<dbReference type="OrthoDB" id="5383526at2759"/>
<feature type="signal peptide" evidence="1">
    <location>
        <begin position="1"/>
        <end position="15"/>
    </location>
</feature>
<evidence type="ECO:0008006" key="5">
    <source>
        <dbReference type="Google" id="ProtNLM"/>
    </source>
</evidence>
<dbReference type="HOGENOM" id="CLU_091421_1_0_1"/>
<reference evidence="2" key="3">
    <citation type="submission" date="2010-09" db="EMBL/GenBank/DDBJ databases">
        <title>Annotation of Gaeumannomyces graminis var. tritici R3-111a-1.</title>
        <authorList>
            <consortium name="The Broad Institute Genome Sequencing Platform"/>
            <person name="Ma L.-J."/>
            <person name="Dead R."/>
            <person name="Young S.K."/>
            <person name="Zeng Q."/>
            <person name="Gargeya S."/>
            <person name="Fitzgerald M."/>
            <person name="Haas B."/>
            <person name="Abouelleil A."/>
            <person name="Alvarado L."/>
            <person name="Arachchi H.M."/>
            <person name="Berlin A."/>
            <person name="Brown A."/>
            <person name="Chapman S.B."/>
            <person name="Chen Z."/>
            <person name="Dunbar C."/>
            <person name="Freedman E."/>
            <person name="Gearin G."/>
            <person name="Gellesch M."/>
            <person name="Goldberg J."/>
            <person name="Griggs A."/>
            <person name="Gujja S."/>
            <person name="Heiman D."/>
            <person name="Howarth C."/>
            <person name="Larson L."/>
            <person name="Lui A."/>
            <person name="MacDonald P.J.P."/>
            <person name="Mehta T."/>
            <person name="Montmayeur A."/>
            <person name="Murphy C."/>
            <person name="Neiman D."/>
            <person name="Pearson M."/>
            <person name="Priest M."/>
            <person name="Roberts A."/>
            <person name="Saif S."/>
            <person name="Shea T."/>
            <person name="Shenoy N."/>
            <person name="Sisk P."/>
            <person name="Stolte C."/>
            <person name="Sykes S."/>
            <person name="Yandava C."/>
            <person name="Wortman J."/>
            <person name="Nusbaum C."/>
            <person name="Birren B."/>
        </authorList>
    </citation>
    <scope>NUCLEOTIDE SEQUENCE</scope>
    <source>
        <strain evidence="2">R3-111a-1</strain>
    </source>
</reference>
<protein>
    <recommendedName>
        <fullName evidence="5">Secreted protein</fullName>
    </recommendedName>
</protein>
<dbReference type="AlphaFoldDB" id="J3PBA1"/>
<organism evidence="2">
    <name type="scientific">Gaeumannomyces tritici (strain R3-111a-1)</name>
    <name type="common">Wheat and barley take-all root rot fungus</name>
    <name type="synonym">Gaeumannomyces graminis var. tritici</name>
    <dbReference type="NCBI Taxonomy" id="644352"/>
    <lineage>
        <taxon>Eukaryota</taxon>
        <taxon>Fungi</taxon>
        <taxon>Dikarya</taxon>
        <taxon>Ascomycota</taxon>
        <taxon>Pezizomycotina</taxon>
        <taxon>Sordariomycetes</taxon>
        <taxon>Sordariomycetidae</taxon>
        <taxon>Magnaporthales</taxon>
        <taxon>Magnaporthaceae</taxon>
        <taxon>Gaeumannomyces</taxon>
    </lineage>
</organism>
<feature type="chain" id="PRO_5015095146" description="Secreted protein" evidence="1">
    <location>
        <begin position="16"/>
        <end position="180"/>
    </location>
</feature>
<evidence type="ECO:0000256" key="1">
    <source>
        <dbReference type="SAM" id="SignalP"/>
    </source>
</evidence>
<evidence type="ECO:0000313" key="3">
    <source>
        <dbReference type="EnsemblFungi" id="EJT71517"/>
    </source>
</evidence>
<dbReference type="Proteomes" id="UP000006039">
    <property type="component" value="Unassembled WGS sequence"/>
</dbReference>
<dbReference type="VEuPathDB" id="FungiDB:GGTG_10774"/>
<reference evidence="3" key="4">
    <citation type="journal article" date="2015" name="G3 (Bethesda)">
        <title>Genome sequences of three phytopathogenic species of the Magnaporthaceae family of fungi.</title>
        <authorList>
            <person name="Okagaki L.H."/>
            <person name="Nunes C.C."/>
            <person name="Sailsbery J."/>
            <person name="Clay B."/>
            <person name="Brown D."/>
            <person name="John T."/>
            <person name="Oh Y."/>
            <person name="Young N."/>
            <person name="Fitzgerald M."/>
            <person name="Haas B.J."/>
            <person name="Zeng Q."/>
            <person name="Young S."/>
            <person name="Adiconis X."/>
            <person name="Fan L."/>
            <person name="Levin J.Z."/>
            <person name="Mitchell T.K."/>
            <person name="Okubara P.A."/>
            <person name="Farman M.L."/>
            <person name="Kohn L.M."/>
            <person name="Birren B."/>
            <person name="Ma L.-J."/>
            <person name="Dean R.A."/>
        </authorList>
    </citation>
    <scope>NUCLEOTIDE SEQUENCE</scope>
    <source>
        <strain evidence="3">R3-111a-1</strain>
    </source>
</reference>
<dbReference type="eggNOG" id="ENOG502SR5U">
    <property type="taxonomic scope" value="Eukaryota"/>
</dbReference>
<gene>
    <name evidence="3" type="primary">20351232</name>
    <name evidence="2" type="ORF">GGTG_10774</name>
</gene>
<dbReference type="EMBL" id="GL385400">
    <property type="protein sequence ID" value="EJT71517.1"/>
    <property type="molecule type" value="Genomic_DNA"/>
</dbReference>
<dbReference type="GeneID" id="20351232"/>
<sequence length="180" mass="18806">MKVSALALLATSAAAIDLHLEFAGGCSTSGGGAICFNYNPDTCCSVNQGTIFGSGSFRAIPRGWNIQARGHAPSNCGSIRQQEDSRGRDYVCLNNGPFGGLGYGFNNRKLVRGAAVPRDAEGSDAKCVQPNVVYLADGTQYNYTAILEAKVDTTELFKAAQAGASVADMPEGLATFKLAQ</sequence>
<dbReference type="RefSeq" id="XP_009226914.1">
    <property type="nucleotide sequence ID" value="XM_009228650.1"/>
</dbReference>
<reference evidence="4" key="1">
    <citation type="submission" date="2010-07" db="EMBL/GenBank/DDBJ databases">
        <title>The genome sequence of Gaeumannomyces graminis var. tritici strain R3-111a-1.</title>
        <authorList>
            <consortium name="The Broad Institute Genome Sequencing Platform"/>
            <person name="Ma L.-J."/>
            <person name="Dead R."/>
            <person name="Young S."/>
            <person name="Zeng Q."/>
            <person name="Koehrsen M."/>
            <person name="Alvarado L."/>
            <person name="Berlin A."/>
            <person name="Chapman S.B."/>
            <person name="Chen Z."/>
            <person name="Freedman E."/>
            <person name="Gellesch M."/>
            <person name="Goldberg J."/>
            <person name="Griggs A."/>
            <person name="Gujja S."/>
            <person name="Heilman E.R."/>
            <person name="Heiman D."/>
            <person name="Hepburn T."/>
            <person name="Howarth C."/>
            <person name="Jen D."/>
            <person name="Larson L."/>
            <person name="Mehta T."/>
            <person name="Neiman D."/>
            <person name="Pearson M."/>
            <person name="Roberts A."/>
            <person name="Saif S."/>
            <person name="Shea T."/>
            <person name="Shenoy N."/>
            <person name="Sisk P."/>
            <person name="Stolte C."/>
            <person name="Sykes S."/>
            <person name="Walk T."/>
            <person name="White J."/>
            <person name="Yandava C."/>
            <person name="Haas B."/>
            <person name="Nusbaum C."/>
            <person name="Birren B."/>
        </authorList>
    </citation>
    <scope>NUCLEOTIDE SEQUENCE [LARGE SCALE GENOMIC DNA]</scope>
    <source>
        <strain evidence="4">R3-111a-1</strain>
    </source>
</reference>
<keyword evidence="4" id="KW-1185">Reference proteome</keyword>